<evidence type="ECO:0000259" key="2">
    <source>
        <dbReference type="Pfam" id="PF02254"/>
    </source>
</evidence>
<dbReference type="Pfam" id="PF02026">
    <property type="entry name" value="RyR"/>
    <property type="match status" value="1"/>
</dbReference>
<evidence type="ECO:0000259" key="1">
    <source>
        <dbReference type="Pfam" id="PF02026"/>
    </source>
</evidence>
<dbReference type="InterPro" id="IPR036291">
    <property type="entry name" value="NAD(P)-bd_dom_sf"/>
</dbReference>
<name>A0A010RQD2_PSEFL</name>
<comment type="caution">
    <text evidence="3">The sequence shown here is derived from an EMBL/GenBank/DDBJ whole genome shotgun (WGS) entry which is preliminary data.</text>
</comment>
<dbReference type="PATRIC" id="fig|1042209.11.peg.2634"/>
<dbReference type="PANTHER" id="PTHR43833">
    <property type="entry name" value="POTASSIUM CHANNEL PROTEIN 2-RELATED-RELATED"/>
    <property type="match status" value="1"/>
</dbReference>
<dbReference type="SUPFAM" id="SSF51735">
    <property type="entry name" value="NAD(P)-binding Rossmann-fold domains"/>
    <property type="match status" value="1"/>
</dbReference>
<proteinExistence type="predicted"/>
<dbReference type="Gene3D" id="3.40.50.720">
    <property type="entry name" value="NAD(P)-binding Rossmann-like Domain"/>
    <property type="match status" value="1"/>
</dbReference>
<protein>
    <recommendedName>
        <fullName evidence="5">RCK N-terminal domain-containing protein</fullName>
    </recommendedName>
</protein>
<organism evidence="3 4">
    <name type="scientific">Pseudomonas fluorescens HK44</name>
    <dbReference type="NCBI Taxonomy" id="1042209"/>
    <lineage>
        <taxon>Bacteria</taxon>
        <taxon>Pseudomonadati</taxon>
        <taxon>Pseudomonadota</taxon>
        <taxon>Gammaproteobacteria</taxon>
        <taxon>Pseudomonadales</taxon>
        <taxon>Pseudomonadaceae</taxon>
        <taxon>Pseudomonas</taxon>
    </lineage>
</organism>
<dbReference type="eggNOG" id="COG1226">
    <property type="taxonomic scope" value="Bacteria"/>
</dbReference>
<feature type="domain" description="Ryanodine receptor Ryr" evidence="1">
    <location>
        <begin position="503"/>
        <end position="561"/>
    </location>
</feature>
<dbReference type="EMBL" id="AFOY02000010">
    <property type="protein sequence ID" value="EXF94661.1"/>
    <property type="molecule type" value="Genomic_DNA"/>
</dbReference>
<dbReference type="AlphaFoldDB" id="A0A010RQD2"/>
<dbReference type="InterPro" id="IPR003148">
    <property type="entry name" value="RCK_N"/>
</dbReference>
<evidence type="ECO:0000313" key="4">
    <source>
        <dbReference type="Proteomes" id="UP000022611"/>
    </source>
</evidence>
<feature type="domain" description="RCK N-terminal" evidence="2">
    <location>
        <begin position="106"/>
        <end position="192"/>
    </location>
</feature>
<dbReference type="InterPro" id="IPR003032">
    <property type="entry name" value="Ryanodine_rcpt"/>
</dbReference>
<sequence>MFLIGLGVATLIFGAWSFFGIGPHIEPGIGSQCAESVSSRLYRLGALFEFSEVNLRVSECYPYWQVEFARFTGPAATIALLIRVLMEILREPFERFRLWRFSGHTVIIGFGEKGQVRALEAASSGAQVVALEIAPGETSHAVAARHGIVLVIGDARQPGALSRVRLHCAARFVVATGDDSRNLSIAQVIAERVGREPDTNREIEVSLGDPLVRRALDAGTTDGPIDAFSIEDIAAHRLCESARFFEVADLLGQHRMHIVTLGFDRLGASVVAQILRSGQMADLGVTRITILSANTEADRELLLLSYPGIEAVAEIAFVAAGPRVIAIDEPLMAEVEVAAPITAIIVLGDRSSDTLPVALAVREASRRTGRWMAPIFFGIEHAASLTGFPRLIEEEIRFSRVLHPFEISAHLCTREYAEERDRVAEKIHEAYRQAFMQMQAEGQKPSKGGQALVPWRELTRTYRQANRRPADHIVAKLLSAGCVTPPGPPVALAGFDLLAQDGTLERLAILEHFVWAADRQLDGWRPGKIRDNSRWVHDCLIPYAELREGTKELDRAQIRELNAARVPRITAEAAIGKRLVRFDLWVGLIGARSLSRAEAQWARDALLQAIVPRLLDAHPEHNITLLSALAPGADLIATKAMLEGLLSHNVQHRLLVTEAVPIKAVVEQFESLWCNGAVGDLDLSTQDLTWPQVRGALADDIAKVACERIVELDPVALGAEQEVCEAGYRRQNAYIVQRAHVVIAIVKPPQSGKPGGTGEAITWRRDRLTMVETMPLYLRRPNRAAPGFPGLIIIDVGERKITDEFSGA</sequence>
<gene>
    <name evidence="3" type="ORF">HK44_001490</name>
</gene>
<accession>A0A010RQD2</accession>
<dbReference type="PANTHER" id="PTHR43833:SF9">
    <property type="entry name" value="POTASSIUM CHANNEL PROTEIN YUGO-RELATED"/>
    <property type="match status" value="1"/>
</dbReference>
<reference evidence="3 4" key="1">
    <citation type="journal article" date="2011" name="J. Bacteriol.">
        <title>Draft genome sequence of the polycyclic aromatic hydrocarbon-degrading, genetically engineered bioluminescent bioreporter Pseudomonas fluorescens HK44.</title>
        <authorList>
            <person name="Chauhan A."/>
            <person name="Layton A.C."/>
            <person name="Williams D.E."/>
            <person name="Smartt A.E."/>
            <person name="Ripp S."/>
            <person name="Karpinets T.V."/>
            <person name="Brown S.D."/>
            <person name="Sayler G.S."/>
        </authorList>
    </citation>
    <scope>NUCLEOTIDE SEQUENCE [LARGE SCALE GENOMIC DNA]</scope>
    <source>
        <strain evidence="3 4">HK44</strain>
    </source>
</reference>
<evidence type="ECO:0000313" key="3">
    <source>
        <dbReference type="EMBL" id="EXF94661.1"/>
    </source>
</evidence>
<evidence type="ECO:0008006" key="5">
    <source>
        <dbReference type="Google" id="ProtNLM"/>
    </source>
</evidence>
<dbReference type="GO" id="GO:0006813">
    <property type="term" value="P:potassium ion transport"/>
    <property type="evidence" value="ECO:0007669"/>
    <property type="project" value="InterPro"/>
</dbReference>
<dbReference type="Gene3D" id="6.20.350.10">
    <property type="match status" value="2"/>
</dbReference>
<dbReference type="Pfam" id="PF02254">
    <property type="entry name" value="TrkA_N"/>
    <property type="match status" value="1"/>
</dbReference>
<dbReference type="Proteomes" id="UP000022611">
    <property type="component" value="Unassembled WGS sequence"/>
</dbReference>
<dbReference type="InterPro" id="IPR050721">
    <property type="entry name" value="Trk_Ktr_HKT_K-transport"/>
</dbReference>
<dbReference type="HOGENOM" id="CLU_348796_0_0_6"/>